<evidence type="ECO:0000256" key="6">
    <source>
        <dbReference type="ARBA" id="ARBA00022759"/>
    </source>
</evidence>
<dbReference type="SUPFAM" id="SSF52540">
    <property type="entry name" value="P-loop containing nucleoside triphosphate hydrolases"/>
    <property type="match status" value="1"/>
</dbReference>
<evidence type="ECO:0000259" key="11">
    <source>
        <dbReference type="PROSITE" id="PS51192"/>
    </source>
</evidence>
<keyword evidence="7 10" id="KW-0378">Hydrolase</keyword>
<dbReference type="Pfam" id="PF22679">
    <property type="entry name" value="T1R_D3-like"/>
    <property type="match status" value="1"/>
</dbReference>
<evidence type="ECO:0000256" key="8">
    <source>
        <dbReference type="ARBA" id="ARBA00022840"/>
    </source>
</evidence>
<dbReference type="GO" id="GO:0003677">
    <property type="term" value="F:DNA binding"/>
    <property type="evidence" value="ECO:0007669"/>
    <property type="project" value="UniProtKB-KW"/>
</dbReference>
<evidence type="ECO:0000256" key="5">
    <source>
        <dbReference type="ARBA" id="ARBA00022747"/>
    </source>
</evidence>
<evidence type="ECO:0000313" key="13">
    <source>
        <dbReference type="Proteomes" id="UP000020077"/>
    </source>
</evidence>
<accession>A0A080MA79</accession>
<comment type="caution">
    <text evidence="12">The sequence shown here is derived from an EMBL/GenBank/DDBJ whole genome shotgun (WGS) entry which is preliminary data.</text>
</comment>
<reference evidence="12 13" key="1">
    <citation type="submission" date="2014-02" db="EMBL/GenBank/DDBJ databases">
        <title>Expanding our view of genomic diversity in Candidatus Accumulibacter clades.</title>
        <authorList>
            <person name="Skennerton C.T."/>
            <person name="Barr J.J."/>
            <person name="Slater F.R."/>
            <person name="Bond P.L."/>
            <person name="Tyson G.W."/>
        </authorList>
    </citation>
    <scope>NUCLEOTIDE SEQUENCE [LARGE SCALE GENOMIC DNA]</scope>
    <source>
        <strain evidence="13">BA-91</strain>
    </source>
</reference>
<dbReference type="CDD" id="cd18800">
    <property type="entry name" value="SF2_C_EcoR124I-like"/>
    <property type="match status" value="1"/>
</dbReference>
<dbReference type="InterPro" id="IPR055180">
    <property type="entry name" value="HsdR_RecA-like_helicase_dom_2"/>
</dbReference>
<gene>
    <name evidence="12" type="primary">hsdR_1</name>
    <name evidence="12" type="ORF">AW09_000684</name>
</gene>
<evidence type="ECO:0000256" key="1">
    <source>
        <dbReference type="ARBA" id="ARBA00000851"/>
    </source>
</evidence>
<evidence type="ECO:0000256" key="7">
    <source>
        <dbReference type="ARBA" id="ARBA00022801"/>
    </source>
</evidence>
<dbReference type="Pfam" id="PF18766">
    <property type="entry name" value="SWI2_SNF2"/>
    <property type="match status" value="1"/>
</dbReference>
<comment type="subunit">
    <text evidence="10">The type I restriction/modification system is composed of three polypeptides R, M and S.</text>
</comment>
<sequence length="1115" mass="127019">MAGPCSWRARGLEGNKTMAKKDYSEDLLIQAPTAELLEKQLGWQTVFAQDDEDFGPDSLLGRSNDTEVVLSREVLAALKRLNPGLAAEAYSQALAQVLQDDITKTLIALNEEKYKLLRDGVPVKYRDAAGRLVDKRLRLIDFDHPEKNRYQAVRELWVRGRLWLRRPDLIGYVNGLPLVFIELKRFEVHIDSAYKKNYSDYLDTIPHLFHWNALVVISNGHDAQYGSLTSTREHFYRWKRQDEDDPEPGKDQPLLPILLKGMLNKARLLDIVENFVLFDASEGGTHKIVARNHQYLGVNRVIERLTSDDPQVKAEVKAGQLGVFWHTQGSGKSYSMLFLTEKIHRRISGSYTFVVITDRTELDDQIASTYTNAGRANSKTDQASSGDALRKMLRDQNRRYVFGLIQKYRELVKEAYSERDDIIVISDEAHRTQYGRLALNMRKGLPRAKFLGFTGTPLIDAGEKQLTREVFGDYVSIYDFQRAVADGATLPLFYENRGEKLKIVDPKVSERIAEHIEAARQGATLNDPWTDEKEEKLYRELARDYPILTSPTRLEKVAQDFVDHFHQRWKVVDTGGGKAMMVCLDKITCVKMHDLVKAKWQEKTAQLEASVAAEEALFAAKGKALPKLLHQRRKQVEWMKTTECCVVVSQEQGEVAEFAKWRNFRDEPLDISSHREKIVKRNLEKEFKQADNPFRIAIVCAMWLTGFDVKCLATLYLDKPMQGHTLMQAIARVNRVGGGKKHGLIIDYNGMLKSLRKALATFAQGDRAGTGKGEGEQNTVRDDSEALAEYAQSLKAARDFLGDLGFDLDRLIAAKGFDKQQQILVAVNLLCESDQRRKTYQVIVEDVRARHRGLFPHPGLFDFDAEESAVTAIYNKLQDARESPDVSALLQDLYEVVDTALTTDGKPAPAVANQGHARYDLSNIDFSRLRTEFEKSPFKNVVTLNLKEKIEERLAMMVALNPTRVDLYERYQEIIQEYNKDKDAAEIQKVMDDLFTFNDNLNEEEKRYLREGLESEDQLAVFDLLQKDSLTKGDRDAIKKIAKELLYKLSSGKLQIDHWREKATAQAQVKAEIIKHLFAYMPSGVYDADEINLKANAVFAHIYTTGFGEAARAYH</sequence>
<dbReference type="GO" id="GO:0005524">
    <property type="term" value="F:ATP binding"/>
    <property type="evidence" value="ECO:0007669"/>
    <property type="project" value="UniProtKB-KW"/>
</dbReference>
<dbReference type="SMART" id="SM00487">
    <property type="entry name" value="DEXDc"/>
    <property type="match status" value="1"/>
</dbReference>
<organism evidence="12 13">
    <name type="scientific">Candidatus Accumulibacter phosphatis</name>
    <dbReference type="NCBI Taxonomy" id="327160"/>
    <lineage>
        <taxon>Bacteria</taxon>
        <taxon>Pseudomonadati</taxon>
        <taxon>Pseudomonadota</taxon>
        <taxon>Betaproteobacteria</taxon>
        <taxon>Candidatus Accumulibacter</taxon>
    </lineage>
</organism>
<dbReference type="GO" id="GO:0009307">
    <property type="term" value="P:DNA restriction-modification system"/>
    <property type="evidence" value="ECO:0007669"/>
    <property type="project" value="UniProtKB-KW"/>
</dbReference>
<keyword evidence="8 10" id="KW-0067">ATP-binding</keyword>
<evidence type="ECO:0000256" key="3">
    <source>
        <dbReference type="ARBA" id="ARBA00022722"/>
    </source>
</evidence>
<evidence type="ECO:0000256" key="4">
    <source>
        <dbReference type="ARBA" id="ARBA00022741"/>
    </source>
</evidence>
<dbReference type="PANTHER" id="PTHR30195:SF15">
    <property type="entry name" value="TYPE I RESTRICTION ENZYME HINDI ENDONUCLEASE SUBUNIT"/>
    <property type="match status" value="1"/>
</dbReference>
<dbReference type="PROSITE" id="PS51192">
    <property type="entry name" value="HELICASE_ATP_BIND_1"/>
    <property type="match status" value="1"/>
</dbReference>
<protein>
    <recommendedName>
        <fullName evidence="10">Type I restriction enzyme endonuclease subunit</fullName>
        <shortName evidence="10">R protein</shortName>
        <ecNumber evidence="10">3.1.21.3</ecNumber>
    </recommendedName>
</protein>
<dbReference type="Proteomes" id="UP000020077">
    <property type="component" value="Unassembled WGS sequence"/>
</dbReference>
<evidence type="ECO:0000256" key="10">
    <source>
        <dbReference type="RuleBase" id="RU364115"/>
    </source>
</evidence>
<dbReference type="InterPro" id="IPR040980">
    <property type="entry name" value="SWI2_SNF2"/>
</dbReference>
<dbReference type="InterPro" id="IPR007409">
    <property type="entry name" value="Restrct_endonuc_type1_HsdR_N"/>
</dbReference>
<dbReference type="PANTHER" id="PTHR30195">
    <property type="entry name" value="TYPE I SITE-SPECIFIC DEOXYRIBONUCLEASE PROTEIN SUBUNIT M AND R"/>
    <property type="match status" value="1"/>
</dbReference>
<name>A0A080MA79_9PROT</name>
<evidence type="ECO:0000256" key="2">
    <source>
        <dbReference type="ARBA" id="ARBA00008598"/>
    </source>
</evidence>
<evidence type="ECO:0000256" key="9">
    <source>
        <dbReference type="ARBA" id="ARBA00023125"/>
    </source>
</evidence>
<keyword evidence="6" id="KW-0255">Endonuclease</keyword>
<comment type="similarity">
    <text evidence="2 10">Belongs to the HsdR family.</text>
</comment>
<feature type="domain" description="Helicase ATP-binding" evidence="11">
    <location>
        <begin position="313"/>
        <end position="475"/>
    </location>
</feature>
<dbReference type="CDD" id="cd22332">
    <property type="entry name" value="HsdR_N"/>
    <property type="match status" value="1"/>
</dbReference>
<dbReference type="EC" id="3.1.21.3" evidence="10"/>
<keyword evidence="9 10" id="KW-0238">DNA-binding</keyword>
<dbReference type="InterPro" id="IPR014001">
    <property type="entry name" value="Helicase_ATP-bd"/>
</dbReference>
<keyword evidence="4 10" id="KW-0547">Nucleotide-binding</keyword>
<evidence type="ECO:0000313" key="12">
    <source>
        <dbReference type="EMBL" id="KFB74029.1"/>
    </source>
</evidence>
<dbReference type="Gene3D" id="3.90.1570.50">
    <property type="match status" value="1"/>
</dbReference>
<keyword evidence="3" id="KW-0540">Nuclease</keyword>
<dbReference type="AlphaFoldDB" id="A0A080MA79"/>
<proteinExistence type="inferred from homology"/>
<dbReference type="InterPro" id="IPR004473">
    <property type="entry name" value="Restrct_endonuc_typeI_HsdR"/>
</dbReference>
<comment type="function">
    <text evidence="10">Subunit R is required for both nuclease and ATPase activities, but not for modification.</text>
</comment>
<dbReference type="GO" id="GO:0009035">
    <property type="term" value="F:type I site-specific deoxyribonuclease activity"/>
    <property type="evidence" value="ECO:0007669"/>
    <property type="project" value="UniProtKB-EC"/>
</dbReference>
<dbReference type="EMBL" id="JDVG02000117">
    <property type="protein sequence ID" value="KFB74029.1"/>
    <property type="molecule type" value="Genomic_DNA"/>
</dbReference>
<dbReference type="Pfam" id="PF04313">
    <property type="entry name" value="HSDR_N"/>
    <property type="match status" value="1"/>
</dbReference>
<keyword evidence="5 10" id="KW-0680">Restriction system</keyword>
<dbReference type="InterPro" id="IPR027417">
    <property type="entry name" value="P-loop_NTPase"/>
</dbReference>
<comment type="catalytic activity">
    <reaction evidence="1 10">
        <text>Endonucleolytic cleavage of DNA to give random double-stranded fragments with terminal 5'-phosphates, ATP is simultaneously hydrolyzed.</text>
        <dbReference type="EC" id="3.1.21.3"/>
    </reaction>
</comment>
<dbReference type="Gene3D" id="3.40.50.300">
    <property type="entry name" value="P-loop containing nucleotide triphosphate hydrolases"/>
    <property type="match status" value="2"/>
</dbReference>
<dbReference type="NCBIfam" id="TIGR00348">
    <property type="entry name" value="hsdR"/>
    <property type="match status" value="1"/>
</dbReference>
<dbReference type="InterPro" id="IPR051268">
    <property type="entry name" value="Type-I_R_enzyme_R_subunit"/>
</dbReference>